<feature type="compositionally biased region" description="Polar residues" evidence="1">
    <location>
        <begin position="1"/>
        <end position="25"/>
    </location>
</feature>
<gene>
    <name evidence="2" type="ORF">ROA7745_01878</name>
</gene>
<reference evidence="2 3" key="1">
    <citation type="submission" date="2017-03" db="EMBL/GenBank/DDBJ databases">
        <authorList>
            <person name="Afonso C.L."/>
            <person name="Miller P.J."/>
            <person name="Scott M.A."/>
            <person name="Spackman E."/>
            <person name="Goraichik I."/>
            <person name="Dimitrov K.M."/>
            <person name="Suarez D.L."/>
            <person name="Swayne D.E."/>
        </authorList>
    </citation>
    <scope>NUCLEOTIDE SEQUENCE [LARGE SCALE GENOMIC DNA]</scope>
    <source>
        <strain evidence="2 3">CECT 7745</strain>
    </source>
</reference>
<dbReference type="Gene3D" id="3.40.30.10">
    <property type="entry name" value="Glutaredoxin"/>
    <property type="match status" value="1"/>
</dbReference>
<evidence type="ECO:0008006" key="4">
    <source>
        <dbReference type="Google" id="ProtNLM"/>
    </source>
</evidence>
<evidence type="ECO:0000256" key="1">
    <source>
        <dbReference type="SAM" id="MobiDB-lite"/>
    </source>
</evidence>
<protein>
    <recommendedName>
        <fullName evidence="4">Metal-binding protein</fullName>
    </recommendedName>
</protein>
<name>A0A1X7BQV0_9RHOB</name>
<dbReference type="InterPro" id="IPR012863">
    <property type="entry name" value="DUF1636"/>
</dbReference>
<sequence>MTSEMTTATAPDGQTPTSDADSSGANDMPQEPGHATELLVCVKCLRGSEATEDGERPGQRLFEELSARPLPEGVTLRAVECLQNCDQGCSVALRGGPNRWTYVYGNLHEASHPDILLEGAALYHDTADGLIPWRTRPEHFKRNCIARIPPLEDKNG</sequence>
<dbReference type="Proteomes" id="UP000193224">
    <property type="component" value="Unassembled WGS sequence"/>
</dbReference>
<dbReference type="AlphaFoldDB" id="A0A1X7BQV0"/>
<dbReference type="InterPro" id="IPR036249">
    <property type="entry name" value="Thioredoxin-like_sf"/>
</dbReference>
<feature type="region of interest" description="Disordered" evidence="1">
    <location>
        <begin position="1"/>
        <end position="32"/>
    </location>
</feature>
<dbReference type="Pfam" id="PF07845">
    <property type="entry name" value="DUF1636"/>
    <property type="match status" value="1"/>
</dbReference>
<keyword evidence="3" id="KW-1185">Reference proteome</keyword>
<dbReference type="EMBL" id="FWXB01000005">
    <property type="protein sequence ID" value="SMC12056.1"/>
    <property type="molecule type" value="Genomic_DNA"/>
</dbReference>
<evidence type="ECO:0000313" key="3">
    <source>
        <dbReference type="Proteomes" id="UP000193224"/>
    </source>
</evidence>
<organism evidence="2 3">
    <name type="scientific">Roseovarius aestuarii</name>
    <dbReference type="NCBI Taxonomy" id="475083"/>
    <lineage>
        <taxon>Bacteria</taxon>
        <taxon>Pseudomonadati</taxon>
        <taxon>Pseudomonadota</taxon>
        <taxon>Alphaproteobacteria</taxon>
        <taxon>Rhodobacterales</taxon>
        <taxon>Roseobacteraceae</taxon>
        <taxon>Roseovarius</taxon>
    </lineage>
</organism>
<accession>A0A1X7BQV0</accession>
<proteinExistence type="predicted"/>
<dbReference type="CDD" id="cd02980">
    <property type="entry name" value="TRX_Fd_family"/>
    <property type="match status" value="1"/>
</dbReference>
<evidence type="ECO:0000313" key="2">
    <source>
        <dbReference type="EMBL" id="SMC12056.1"/>
    </source>
</evidence>
<dbReference type="SUPFAM" id="SSF52833">
    <property type="entry name" value="Thioredoxin-like"/>
    <property type="match status" value="1"/>
</dbReference>